<feature type="repeat" description="PPR" evidence="3">
    <location>
        <begin position="265"/>
        <end position="299"/>
    </location>
</feature>
<dbReference type="FunFam" id="1.25.40.10:FF:000361">
    <property type="entry name" value="Pentatricopeptide repeat-containing protein chloroplastic"/>
    <property type="match status" value="1"/>
</dbReference>
<dbReference type="Proteomes" id="UP001515500">
    <property type="component" value="Chromosome 5"/>
</dbReference>
<evidence type="ECO:0000256" key="1">
    <source>
        <dbReference type="ARBA" id="ARBA00022737"/>
    </source>
</evidence>
<proteinExistence type="inferred from homology"/>
<sequence length="925" mass="103289">MLPHTCLRLISIIHLNSKFSSFHALKCTHESFKKMHHPDKDMHHDLDAYQVPGKMPDRDYRAQNALIRSCTMNHQYNESVIVFHRMHCDVVRPDCLALAAVVKSSAVLLLHGFGRSLHGFAVKGGYVMIAAVAKALMDMYARFDELHDAHRLFAEMDWRDSVSWNILLSGYARAELNVQVMNLFCLMHAQGDEDAKPTAITIAVVLPVCAKMRSLKSGQIVHVYAIRTGLESETLVGNALLSMYAKCGSVRDEAHYVFNHIGCKDVISWNSMISGYSEQGFFAEAFQMFKQMISSSFKPNHATVATILPICALVENGYLCGKEIHSYVLHSGLENDLSSNNALLTYYSKIRDMCIAESIFANMEVRDLVSWNTMITGYAMDGHPLRTLGLLHELLLTGMEPDSITLIGVLSACTQLHNVKEGKKIHNYVLQHPKLCLETSIGNALISFYAKCDKLDDALKTFMGMQRRDLISWNSMTTAYADKDQWEKLAELLNKMSNERVQPDSVTILSVLQGSTFLGIEKVREVHGYSLRTGIISKLTVGNAILDAYAKCGSIESAFRIFMSLTGKNVITGNTMISGYLKHGFSDDAERIFNDMCDRDLTSWNLMVQGYAQHDFNDRAICLFREFQAKGMRPDTVSIMSILPACARLASVCLVRQCHGYKARASFDDLQLEGALLDAYSKCGSVNDAYKLFHTSPQKDLITFTAMIGCYAMHGMAGEALIIFFDMLELNIKPDHVIFTTLLSACSHAGLVDEGCKLFRSIDTTFNIRPTMEHYACMVDLLARRGRLREAYEFIMDMPCKPNASVWGSLLGACKMHGEVEVGQLAADNLLNVEGGNIGNYVVMSNIYAAGGKWNSVEQMRKMMKAKDLKKPAGCSWIEVDSKRHVFVAADLSHPNRSSIYDILVTLDQQIKELYSSAIDGCPSF</sequence>
<dbReference type="PANTHER" id="PTHR24015:SF1758">
    <property type="entry name" value="OS02G0290000 PROTEIN"/>
    <property type="match status" value="1"/>
</dbReference>
<feature type="repeat" description="PPR" evidence="3">
    <location>
        <begin position="569"/>
        <end position="599"/>
    </location>
</feature>
<dbReference type="Pfam" id="PF01535">
    <property type="entry name" value="PPR"/>
    <property type="match status" value="10"/>
</dbReference>
<feature type="repeat" description="PPR" evidence="3">
    <location>
        <begin position="367"/>
        <end position="401"/>
    </location>
</feature>
<evidence type="ECO:0000313" key="4">
    <source>
        <dbReference type="Proteomes" id="UP001515500"/>
    </source>
</evidence>
<dbReference type="GO" id="GO:0009451">
    <property type="term" value="P:RNA modification"/>
    <property type="evidence" value="ECO:0007669"/>
    <property type="project" value="InterPro"/>
</dbReference>
<dbReference type="Pfam" id="PF13041">
    <property type="entry name" value="PPR_2"/>
    <property type="match status" value="2"/>
</dbReference>
<evidence type="ECO:0000256" key="2">
    <source>
        <dbReference type="ARBA" id="ARBA00061659"/>
    </source>
</evidence>
<dbReference type="PROSITE" id="PS51375">
    <property type="entry name" value="PPR"/>
    <property type="match status" value="6"/>
</dbReference>
<comment type="similarity">
    <text evidence="2">Belongs to the PPR family. PCMP-E subfamily.</text>
</comment>
<reference evidence="5" key="1">
    <citation type="submission" date="2025-08" db="UniProtKB">
        <authorList>
            <consortium name="RefSeq"/>
        </authorList>
    </citation>
    <scope>IDENTIFICATION</scope>
</reference>
<name>A0AB40BBR9_DIOCR</name>
<dbReference type="RefSeq" id="XP_039124750.1">
    <property type="nucleotide sequence ID" value="XM_039268816.1"/>
</dbReference>
<gene>
    <name evidence="5" type="primary">LOC120261111</name>
</gene>
<dbReference type="NCBIfam" id="TIGR00756">
    <property type="entry name" value="PPR"/>
    <property type="match status" value="6"/>
</dbReference>
<organism evidence="4 5">
    <name type="scientific">Dioscorea cayennensis subsp. rotundata</name>
    <name type="common">White Guinea yam</name>
    <name type="synonym">Dioscorea rotundata</name>
    <dbReference type="NCBI Taxonomy" id="55577"/>
    <lineage>
        <taxon>Eukaryota</taxon>
        <taxon>Viridiplantae</taxon>
        <taxon>Streptophyta</taxon>
        <taxon>Embryophyta</taxon>
        <taxon>Tracheophyta</taxon>
        <taxon>Spermatophyta</taxon>
        <taxon>Magnoliopsida</taxon>
        <taxon>Liliopsida</taxon>
        <taxon>Dioscoreales</taxon>
        <taxon>Dioscoreaceae</taxon>
        <taxon>Dioscorea</taxon>
    </lineage>
</organism>
<keyword evidence="1" id="KW-0677">Repeat</keyword>
<accession>A0AB40BBR9</accession>
<dbReference type="AlphaFoldDB" id="A0AB40BBR9"/>
<dbReference type="PANTHER" id="PTHR24015">
    <property type="entry name" value="OS07G0578800 PROTEIN-RELATED"/>
    <property type="match status" value="1"/>
</dbReference>
<dbReference type="InterPro" id="IPR046960">
    <property type="entry name" value="PPR_At4g14850-like_plant"/>
</dbReference>
<feature type="repeat" description="PPR" evidence="3">
    <location>
        <begin position="700"/>
        <end position="734"/>
    </location>
</feature>
<dbReference type="FunFam" id="1.25.40.10:FF:000090">
    <property type="entry name" value="Pentatricopeptide repeat-containing protein, chloroplastic"/>
    <property type="match status" value="1"/>
</dbReference>
<dbReference type="FunFam" id="1.25.40.10:FF:000412">
    <property type="entry name" value="Putative pentatricopeptide repeat-containing protein"/>
    <property type="match status" value="1"/>
</dbReference>
<evidence type="ECO:0000313" key="5">
    <source>
        <dbReference type="RefSeq" id="XP_039124750.1"/>
    </source>
</evidence>
<dbReference type="InterPro" id="IPR011990">
    <property type="entry name" value="TPR-like_helical_dom_sf"/>
</dbReference>
<evidence type="ECO:0000256" key="3">
    <source>
        <dbReference type="PROSITE-ProRule" id="PRU00708"/>
    </source>
</evidence>
<dbReference type="Gene3D" id="1.25.40.10">
    <property type="entry name" value="Tetratricopeptide repeat domain"/>
    <property type="match status" value="6"/>
</dbReference>
<feature type="repeat" description="PPR" evidence="3">
    <location>
        <begin position="469"/>
        <end position="503"/>
    </location>
</feature>
<dbReference type="InterPro" id="IPR046848">
    <property type="entry name" value="E_motif"/>
</dbReference>
<protein>
    <submittedName>
        <fullName evidence="5">Pentatricopeptide repeat-containing protein At5g08490</fullName>
    </submittedName>
</protein>
<dbReference type="Pfam" id="PF20431">
    <property type="entry name" value="E_motif"/>
    <property type="match status" value="1"/>
</dbReference>
<dbReference type="FunFam" id="1.25.40.10:FF:000073">
    <property type="entry name" value="Pentatricopeptide repeat-containing protein chloroplastic"/>
    <property type="match status" value="1"/>
</dbReference>
<dbReference type="GO" id="GO:0003729">
    <property type="term" value="F:mRNA binding"/>
    <property type="evidence" value="ECO:0007669"/>
    <property type="project" value="UniProtKB-ARBA"/>
</dbReference>
<feature type="repeat" description="PPR" evidence="3">
    <location>
        <begin position="600"/>
        <end position="634"/>
    </location>
</feature>
<dbReference type="GeneID" id="120261111"/>
<keyword evidence="4" id="KW-1185">Reference proteome</keyword>
<dbReference type="InterPro" id="IPR002885">
    <property type="entry name" value="PPR_rpt"/>
</dbReference>